<evidence type="ECO:0000259" key="7">
    <source>
        <dbReference type="Pfam" id="PF11710"/>
    </source>
</evidence>
<dbReference type="GO" id="GO:0007189">
    <property type="term" value="P:adenylate cyclase-activating G protein-coupled receptor signaling pathway"/>
    <property type="evidence" value="ECO:0007669"/>
    <property type="project" value="TreeGrafter"/>
</dbReference>
<keyword evidence="4 6" id="KW-0472">Membrane</keyword>
<evidence type="ECO:0000313" key="10">
    <source>
        <dbReference type="Proteomes" id="UP000698800"/>
    </source>
</evidence>
<evidence type="ECO:0000256" key="2">
    <source>
        <dbReference type="ARBA" id="ARBA00022692"/>
    </source>
</evidence>
<organism evidence="9 10">
    <name type="scientific">Glutinoglossum americanum</name>
    <dbReference type="NCBI Taxonomy" id="1670608"/>
    <lineage>
        <taxon>Eukaryota</taxon>
        <taxon>Fungi</taxon>
        <taxon>Dikarya</taxon>
        <taxon>Ascomycota</taxon>
        <taxon>Pezizomycotina</taxon>
        <taxon>Geoglossomycetes</taxon>
        <taxon>Geoglossales</taxon>
        <taxon>Geoglossaceae</taxon>
        <taxon>Glutinoglossum</taxon>
    </lineage>
</organism>
<feature type="transmembrane region" description="Helical" evidence="6">
    <location>
        <begin position="310"/>
        <end position="330"/>
    </location>
</feature>
<dbReference type="Pfam" id="PF11970">
    <property type="entry name" value="GPR_Gpa2_C"/>
    <property type="match status" value="1"/>
</dbReference>
<dbReference type="InterPro" id="IPR022596">
    <property type="entry name" value="GPR1/2/3_C"/>
</dbReference>
<evidence type="ECO:0000256" key="3">
    <source>
        <dbReference type="ARBA" id="ARBA00022989"/>
    </source>
</evidence>
<keyword evidence="2 6" id="KW-0812">Transmembrane</keyword>
<dbReference type="EMBL" id="JAGHQL010000004">
    <property type="protein sequence ID" value="KAH0545506.1"/>
    <property type="molecule type" value="Genomic_DNA"/>
</dbReference>
<feature type="transmembrane region" description="Helical" evidence="6">
    <location>
        <begin position="6"/>
        <end position="26"/>
    </location>
</feature>
<sequence length="508" mass="57941">MSDAVADFAILMIAVHSALCVFNPGGRIGENGLYPYRYIAYALWVIFPILMASLAFVNTYDAYAASPSSCYLPVRPYWYRLGFSWVPRYIILIAITTIYLSMNLYVRYIFKSFKLTLGSSYEESEHTPDTFADSELGYQSPPPRDVGLTIDPRLQLPPRMPRLSCHGLIPPTPVTTGLPDISEVQSVSPHFSETPPKRAWRNYSIARRGWDGPPFDGSAPSGGTRMGRADSDAASSRGRQGSAGDYYPEETYSYSLPSQETAEEQRPWERSTLSQSPTTKIPQRLKLVDSREDSTMRQLRHTRDTIRRQLRLLFIYPLVYVLTWIIPFISHCLQFNDQYAYNPSFALVCLVTAIIPLQCAVDCWVFSSREKPWRLIPGSKGTFWDSFLFWNHRGPECQNVRFIHGPGKSRAEMLAAAREAYRRRDEELRSAAEEFRKRQRNRELGKREDDRAWWEGGETGWRENIWQDSIVEDGAERNGRPRLGRLDTGRTSLSQYGIGPLSNGVAPP</sequence>
<dbReference type="Proteomes" id="UP000698800">
    <property type="component" value="Unassembled WGS sequence"/>
</dbReference>
<dbReference type="SUPFAM" id="SSF81321">
    <property type="entry name" value="Family A G protein-coupled receptor-like"/>
    <property type="match status" value="1"/>
</dbReference>
<dbReference type="PANTHER" id="PTHR23112:SF37">
    <property type="entry name" value="G PROTEIN-COUPLED RECEPTOR GPR1"/>
    <property type="match status" value="1"/>
</dbReference>
<reference evidence="9" key="1">
    <citation type="submission" date="2021-03" db="EMBL/GenBank/DDBJ databases">
        <title>Comparative genomics and phylogenomic investigation of the class Geoglossomycetes provide insights into ecological specialization and systematics.</title>
        <authorList>
            <person name="Melie T."/>
            <person name="Pirro S."/>
            <person name="Miller A.N."/>
            <person name="Quandt A."/>
        </authorList>
    </citation>
    <scope>NUCLEOTIDE SEQUENCE</scope>
    <source>
        <strain evidence="9">GBOQ0MN5Z8</strain>
    </source>
</reference>
<comment type="caution">
    <text evidence="9">The sequence shown here is derived from an EMBL/GenBank/DDBJ whole genome shotgun (WGS) entry which is preliminary data.</text>
</comment>
<feature type="transmembrane region" description="Helical" evidence="6">
    <location>
        <begin position="345"/>
        <end position="366"/>
    </location>
</feature>
<keyword evidence="10" id="KW-1185">Reference proteome</keyword>
<feature type="domain" description="G protein-coupled receptor GPR1/2/3 C-terminal" evidence="8">
    <location>
        <begin position="301"/>
        <end position="374"/>
    </location>
</feature>
<feature type="region of interest" description="Disordered" evidence="5">
    <location>
        <begin position="209"/>
        <end position="284"/>
    </location>
</feature>
<evidence type="ECO:0008006" key="11">
    <source>
        <dbReference type="Google" id="ProtNLM"/>
    </source>
</evidence>
<dbReference type="GO" id="GO:0005886">
    <property type="term" value="C:plasma membrane"/>
    <property type="evidence" value="ECO:0007669"/>
    <property type="project" value="TreeGrafter"/>
</dbReference>
<dbReference type="OrthoDB" id="5368598at2759"/>
<gene>
    <name evidence="9" type="ORF">FGG08_000334</name>
</gene>
<dbReference type="GO" id="GO:0004930">
    <property type="term" value="F:G protein-coupled receptor activity"/>
    <property type="evidence" value="ECO:0007669"/>
    <property type="project" value="TreeGrafter"/>
</dbReference>
<keyword evidence="3 6" id="KW-1133">Transmembrane helix</keyword>
<dbReference type="PANTHER" id="PTHR23112">
    <property type="entry name" value="G PROTEIN-COUPLED RECEPTOR 157-RELATED"/>
    <property type="match status" value="1"/>
</dbReference>
<dbReference type="AlphaFoldDB" id="A0A9P8I3W7"/>
<evidence type="ECO:0000256" key="1">
    <source>
        <dbReference type="ARBA" id="ARBA00004141"/>
    </source>
</evidence>
<feature type="region of interest" description="Disordered" evidence="5">
    <location>
        <begin position="472"/>
        <end position="508"/>
    </location>
</feature>
<comment type="subcellular location">
    <subcellularLocation>
        <location evidence="1">Membrane</location>
        <topology evidence="1">Multi-pass membrane protein</topology>
    </subcellularLocation>
</comment>
<evidence type="ECO:0000313" key="9">
    <source>
        <dbReference type="EMBL" id="KAH0545506.1"/>
    </source>
</evidence>
<protein>
    <recommendedName>
        <fullName evidence="11">G protein-coupled receptor GPR1</fullName>
    </recommendedName>
</protein>
<feature type="transmembrane region" description="Helical" evidence="6">
    <location>
        <begin position="38"/>
        <end position="57"/>
    </location>
</feature>
<evidence type="ECO:0000259" key="8">
    <source>
        <dbReference type="Pfam" id="PF11970"/>
    </source>
</evidence>
<accession>A0A9P8I3W7</accession>
<evidence type="ECO:0000256" key="5">
    <source>
        <dbReference type="SAM" id="MobiDB-lite"/>
    </source>
</evidence>
<feature type="compositionally biased region" description="Polar residues" evidence="5">
    <location>
        <begin position="271"/>
        <end position="281"/>
    </location>
</feature>
<evidence type="ECO:0000256" key="4">
    <source>
        <dbReference type="ARBA" id="ARBA00023136"/>
    </source>
</evidence>
<dbReference type="InterPro" id="IPR023041">
    <property type="entry name" value="Glucose_rcpt_Git3-like_N"/>
</dbReference>
<evidence type="ECO:0000256" key="6">
    <source>
        <dbReference type="SAM" id="Phobius"/>
    </source>
</evidence>
<name>A0A9P8I3W7_9PEZI</name>
<dbReference type="Pfam" id="PF11710">
    <property type="entry name" value="Git3"/>
    <property type="match status" value="1"/>
</dbReference>
<proteinExistence type="predicted"/>
<feature type="compositionally biased region" description="Basic and acidic residues" evidence="5">
    <location>
        <begin position="474"/>
        <end position="488"/>
    </location>
</feature>
<feature type="domain" description="Glucose receptor Git3-like N-terminal" evidence="7">
    <location>
        <begin position="6"/>
        <end position="111"/>
    </location>
</feature>
<feature type="transmembrane region" description="Helical" evidence="6">
    <location>
        <begin position="86"/>
        <end position="106"/>
    </location>
</feature>